<protein>
    <submittedName>
        <fullName evidence="2">Unannotated protein</fullName>
    </submittedName>
</protein>
<evidence type="ECO:0000256" key="1">
    <source>
        <dbReference type="SAM" id="MobiDB-lite"/>
    </source>
</evidence>
<evidence type="ECO:0000313" key="3">
    <source>
        <dbReference type="EMBL" id="CAB4816770.1"/>
    </source>
</evidence>
<evidence type="ECO:0000313" key="2">
    <source>
        <dbReference type="EMBL" id="CAB4729986.1"/>
    </source>
</evidence>
<dbReference type="AlphaFoldDB" id="A0A6J6S5B6"/>
<organism evidence="2">
    <name type="scientific">freshwater metagenome</name>
    <dbReference type="NCBI Taxonomy" id="449393"/>
    <lineage>
        <taxon>unclassified sequences</taxon>
        <taxon>metagenomes</taxon>
        <taxon>ecological metagenomes</taxon>
    </lineage>
</organism>
<evidence type="ECO:0000313" key="4">
    <source>
        <dbReference type="EMBL" id="CAB4893562.1"/>
    </source>
</evidence>
<reference evidence="2" key="1">
    <citation type="submission" date="2020-05" db="EMBL/GenBank/DDBJ databases">
        <authorList>
            <person name="Chiriac C."/>
            <person name="Salcher M."/>
            <person name="Ghai R."/>
            <person name="Kavagutti S V."/>
        </authorList>
    </citation>
    <scope>NUCLEOTIDE SEQUENCE</scope>
</reference>
<dbReference type="EMBL" id="CAFBPS010000100">
    <property type="protein sequence ID" value="CAB5033245.1"/>
    <property type="molecule type" value="Genomic_DNA"/>
</dbReference>
<name>A0A6J6S5B6_9ZZZZ</name>
<sequence>MAAQLALQAPASHVKQRWVYGLSQVREIRPSLRQSNESVRHHRATTAKSQDRLQDFDTPAKSFFYDSEGSPTTEHHEIVHQQ</sequence>
<feature type="region of interest" description="Disordered" evidence="1">
    <location>
        <begin position="61"/>
        <end position="82"/>
    </location>
</feature>
<dbReference type="EMBL" id="CAFAAL010000190">
    <property type="protein sequence ID" value="CAB4816770.1"/>
    <property type="molecule type" value="Genomic_DNA"/>
</dbReference>
<feature type="compositionally biased region" description="Basic and acidic residues" evidence="1">
    <location>
        <begin position="73"/>
        <end position="82"/>
    </location>
</feature>
<dbReference type="EMBL" id="CAFBMF010000022">
    <property type="protein sequence ID" value="CAB4893562.1"/>
    <property type="molecule type" value="Genomic_DNA"/>
</dbReference>
<accession>A0A6J6S5B6</accession>
<gene>
    <name evidence="2" type="ORF">UFOPK2658_01623</name>
    <name evidence="3" type="ORF">UFOPK3004_01600</name>
    <name evidence="4" type="ORF">UFOPK3494_00537</name>
    <name evidence="5" type="ORF">UFOPK4134_01226</name>
</gene>
<evidence type="ECO:0000313" key="5">
    <source>
        <dbReference type="EMBL" id="CAB5033245.1"/>
    </source>
</evidence>
<proteinExistence type="predicted"/>
<dbReference type="EMBL" id="CAEZYH010000098">
    <property type="protein sequence ID" value="CAB4729986.1"/>
    <property type="molecule type" value="Genomic_DNA"/>
</dbReference>